<reference evidence="1 2" key="1">
    <citation type="submission" date="2018-11" db="EMBL/GenBank/DDBJ databases">
        <authorList>
            <consortium name="Pathogen Informatics"/>
        </authorList>
    </citation>
    <scope>NUCLEOTIDE SEQUENCE [LARGE SCALE GENOMIC DNA]</scope>
    <source>
        <strain evidence="1 2">Zambia</strain>
    </source>
</reference>
<dbReference type="EMBL" id="UZAI01003415">
    <property type="protein sequence ID" value="VDO79588.1"/>
    <property type="molecule type" value="Genomic_DNA"/>
</dbReference>
<accession>A0A183LWB2</accession>
<protein>
    <submittedName>
        <fullName evidence="1">Uncharacterized protein</fullName>
    </submittedName>
</protein>
<organism evidence="1 2">
    <name type="scientific">Schistosoma margrebowiei</name>
    <dbReference type="NCBI Taxonomy" id="48269"/>
    <lineage>
        <taxon>Eukaryota</taxon>
        <taxon>Metazoa</taxon>
        <taxon>Spiralia</taxon>
        <taxon>Lophotrochozoa</taxon>
        <taxon>Platyhelminthes</taxon>
        <taxon>Trematoda</taxon>
        <taxon>Digenea</taxon>
        <taxon>Strigeidida</taxon>
        <taxon>Schistosomatoidea</taxon>
        <taxon>Schistosomatidae</taxon>
        <taxon>Schistosoma</taxon>
    </lineage>
</organism>
<sequence length="52" mass="6231">MFLSYHDTMSYTDHLSPFPNQSQSRQIMHSEEFSGTTFVEYFQAIEVHVSRW</sequence>
<dbReference type="AlphaFoldDB" id="A0A183LWB2"/>
<dbReference type="Proteomes" id="UP000277204">
    <property type="component" value="Unassembled WGS sequence"/>
</dbReference>
<keyword evidence="2" id="KW-1185">Reference proteome</keyword>
<evidence type="ECO:0000313" key="2">
    <source>
        <dbReference type="Proteomes" id="UP000277204"/>
    </source>
</evidence>
<name>A0A183LWB2_9TREM</name>
<gene>
    <name evidence="1" type="ORF">SMRZ_LOCUS8087</name>
</gene>
<proteinExistence type="predicted"/>
<evidence type="ECO:0000313" key="1">
    <source>
        <dbReference type="EMBL" id="VDO79588.1"/>
    </source>
</evidence>